<dbReference type="InterPro" id="IPR006767">
    <property type="entry name" value="Cwf19-like_C_dom-2"/>
</dbReference>
<feature type="compositionally biased region" description="Basic and acidic residues" evidence="2">
    <location>
        <begin position="118"/>
        <end position="142"/>
    </location>
</feature>
<dbReference type="GO" id="GO:0000398">
    <property type="term" value="P:mRNA splicing, via spliceosome"/>
    <property type="evidence" value="ECO:0007669"/>
    <property type="project" value="TreeGrafter"/>
</dbReference>
<name>D3B2Y5_HETP5</name>
<feature type="compositionally biased region" description="Low complexity" evidence="2">
    <location>
        <begin position="431"/>
        <end position="463"/>
    </location>
</feature>
<feature type="compositionally biased region" description="Acidic residues" evidence="2">
    <location>
        <begin position="1"/>
        <end position="10"/>
    </location>
</feature>
<evidence type="ECO:0000313" key="5">
    <source>
        <dbReference type="Proteomes" id="UP000001396"/>
    </source>
</evidence>
<feature type="compositionally biased region" description="Basic and acidic residues" evidence="2">
    <location>
        <begin position="293"/>
        <end position="387"/>
    </location>
</feature>
<sequence length="794" mass="92520">MSDDDDDEWVEAPTTTDHSSQKEKKHKEKNSKKKHKEKNRDRDRDRERERGDNHKKRSKQHKNDDDDDVVDDSKKKLKIDNNDSKDSDNATGVGGSGGGGRDDWMNMESSSWLSGSKSHNDVKRELMQQAKDEKNALADKLSKTAGLVDPELFMKQHQQQQQQQSTDKTTTTATAIPTSSKSDTDKSFLVGDGGASWRAKKLLRAQQQASESGESVNTVLKERLSENEIENITKTSNKNNYSNYNKNSNSQRSNNNPRDYLRKEEDDNISLKMKKPSNDSKLFWSPGSNRRHSSGEHTDRDTYDRDRRDRDRDRDRDRERSDRDRDRDRSNRDRDRDRDRDYKDRDRGDNDKKRDRDYRDGDRDRDYKNRDRDRDNDKKRDGDYGDKDKVKEIKPVVEVVRTEQPSYAELFPHLAKNKVSEKEESKKNQNEDSPSSTTAAAVVTSTTSTTSTTRSTNTTTTTTPINLNKLNAEMLKAKMMGDKNKMEKLQKQIDEYKEQQQQNNNNNNNNNERKENENRIEGSNQVKISGLDEFGKKIYMKESTSKLSSRQEEHFDKNGERLKYYDDDDKVDLDTLVAREKRGTAGNMDYEFLNTISKAEKWAQDDRDDYGPEMQAGSKQSKRRQQEKESRDVDKFKQQLVNSDRRVNSALERCWHCPASKQYQRHMTIATGHHMSNDATSAPAFFKKALMESESEWSNNRLIDSVKKGGLRNSIPQNFSYFWVECGYKQVGFVHPIENEIKFQRDFGKNVIAGMLDLDLDELHSKRKSYQEEERYSNQFKSQFSDFDWTKQLE</sequence>
<feature type="region of interest" description="Disordered" evidence="2">
    <location>
        <begin position="606"/>
        <end position="639"/>
    </location>
</feature>
<feature type="region of interest" description="Disordered" evidence="2">
    <location>
        <begin position="1"/>
        <end position="387"/>
    </location>
</feature>
<organism evidence="4 5">
    <name type="scientific">Heterostelium pallidum (strain ATCC 26659 / Pp 5 / PN500)</name>
    <name type="common">Cellular slime mold</name>
    <name type="synonym">Polysphondylium pallidum</name>
    <dbReference type="NCBI Taxonomy" id="670386"/>
    <lineage>
        <taxon>Eukaryota</taxon>
        <taxon>Amoebozoa</taxon>
        <taxon>Evosea</taxon>
        <taxon>Eumycetozoa</taxon>
        <taxon>Dictyostelia</taxon>
        <taxon>Acytosteliales</taxon>
        <taxon>Acytosteliaceae</taxon>
        <taxon>Heterostelium</taxon>
    </lineage>
</organism>
<comment type="caution">
    <text evidence="4">The sequence shown here is derived from an EMBL/GenBank/DDBJ whole genome shotgun (WGS) entry which is preliminary data.</text>
</comment>
<dbReference type="PANTHER" id="PTHR12072:SF5">
    <property type="entry name" value="CWF19-LIKE PROTEIN 2"/>
    <property type="match status" value="1"/>
</dbReference>
<proteinExistence type="inferred from homology"/>
<feature type="region of interest" description="Disordered" evidence="2">
    <location>
        <begin position="497"/>
        <end position="522"/>
    </location>
</feature>
<accession>D3B2Y5</accession>
<dbReference type="RefSeq" id="XP_020435800.1">
    <property type="nucleotide sequence ID" value="XM_020573728.1"/>
</dbReference>
<evidence type="ECO:0000256" key="2">
    <source>
        <dbReference type="SAM" id="MobiDB-lite"/>
    </source>
</evidence>
<dbReference type="EMBL" id="ADBJ01000010">
    <property type="protein sequence ID" value="EFA83683.1"/>
    <property type="molecule type" value="Genomic_DNA"/>
</dbReference>
<keyword evidence="5" id="KW-1185">Reference proteome</keyword>
<dbReference type="InParanoid" id="D3B2Y5"/>
<dbReference type="AlphaFoldDB" id="D3B2Y5"/>
<protein>
    <submittedName>
        <fullName evidence="4">CwfJ family protein</fullName>
    </submittedName>
</protein>
<feature type="compositionally biased region" description="Basic and acidic residues" evidence="2">
    <location>
        <begin position="624"/>
        <end position="639"/>
    </location>
</feature>
<feature type="domain" description="Cwf19-like protein C-terminal" evidence="3">
    <location>
        <begin position="696"/>
        <end position="790"/>
    </location>
</feature>
<comment type="similarity">
    <text evidence="1">Belongs to the CWF19 family.</text>
</comment>
<dbReference type="GeneID" id="31358273"/>
<feature type="compositionally biased region" description="Low complexity" evidence="2">
    <location>
        <begin position="156"/>
        <end position="174"/>
    </location>
</feature>
<evidence type="ECO:0000313" key="4">
    <source>
        <dbReference type="EMBL" id="EFA83683.1"/>
    </source>
</evidence>
<dbReference type="Pfam" id="PF04676">
    <property type="entry name" value="CwfJ_C_2"/>
    <property type="match status" value="1"/>
</dbReference>
<dbReference type="Proteomes" id="UP000001396">
    <property type="component" value="Unassembled WGS sequence"/>
</dbReference>
<dbReference type="PANTHER" id="PTHR12072">
    <property type="entry name" value="CWF19, CELL CYCLE CONTROL PROTEIN"/>
    <property type="match status" value="1"/>
</dbReference>
<feature type="compositionally biased region" description="Basic residues" evidence="2">
    <location>
        <begin position="23"/>
        <end position="37"/>
    </location>
</feature>
<gene>
    <name evidence="4" type="ORF">PPL_02750</name>
</gene>
<feature type="compositionally biased region" description="Basic and acidic residues" evidence="2">
    <location>
        <begin position="418"/>
        <end position="430"/>
    </location>
</feature>
<feature type="compositionally biased region" description="Basic and acidic residues" evidence="2">
    <location>
        <begin position="511"/>
        <end position="520"/>
    </location>
</feature>
<reference evidence="4 5" key="1">
    <citation type="journal article" date="2011" name="Genome Res.">
        <title>Phylogeny-wide analysis of social amoeba genomes highlights ancient origins for complex intercellular communication.</title>
        <authorList>
            <person name="Heidel A.J."/>
            <person name="Lawal H.M."/>
            <person name="Felder M."/>
            <person name="Schilde C."/>
            <person name="Helps N.R."/>
            <person name="Tunggal B."/>
            <person name="Rivero F."/>
            <person name="John U."/>
            <person name="Schleicher M."/>
            <person name="Eichinger L."/>
            <person name="Platzer M."/>
            <person name="Noegel A.A."/>
            <person name="Schaap P."/>
            <person name="Gloeckner G."/>
        </authorList>
    </citation>
    <scope>NUCLEOTIDE SEQUENCE [LARGE SCALE GENOMIC DNA]</scope>
    <source>
        <strain evidence="5">ATCC 26659 / Pp 5 / PN500</strain>
    </source>
</reference>
<dbReference type="GO" id="GO:0071014">
    <property type="term" value="C:post-mRNA release spliceosomal complex"/>
    <property type="evidence" value="ECO:0007669"/>
    <property type="project" value="TreeGrafter"/>
</dbReference>
<feature type="compositionally biased region" description="Polar residues" evidence="2">
    <location>
        <begin position="107"/>
        <end position="117"/>
    </location>
</feature>
<feature type="compositionally biased region" description="Basic and acidic residues" evidence="2">
    <location>
        <begin position="71"/>
        <end position="88"/>
    </location>
</feature>
<feature type="compositionally biased region" description="Basic and acidic residues" evidence="2">
    <location>
        <begin position="38"/>
        <end position="52"/>
    </location>
</feature>
<dbReference type="OMA" id="FMKCLTR"/>
<evidence type="ECO:0000259" key="3">
    <source>
        <dbReference type="Pfam" id="PF04676"/>
    </source>
</evidence>
<feature type="compositionally biased region" description="Polar residues" evidence="2">
    <location>
        <begin position="205"/>
        <end position="218"/>
    </location>
</feature>
<feature type="compositionally biased region" description="Low complexity" evidence="2">
    <location>
        <begin position="499"/>
        <end position="510"/>
    </location>
</feature>
<dbReference type="InterPro" id="IPR040194">
    <property type="entry name" value="Cwf19-like"/>
</dbReference>
<feature type="region of interest" description="Disordered" evidence="2">
    <location>
        <begin position="411"/>
        <end position="467"/>
    </location>
</feature>
<feature type="compositionally biased region" description="Low complexity" evidence="2">
    <location>
        <begin position="236"/>
        <end position="256"/>
    </location>
</feature>
<evidence type="ECO:0000256" key="1">
    <source>
        <dbReference type="ARBA" id="ARBA00006795"/>
    </source>
</evidence>
<dbReference type="STRING" id="670386.D3B2Y5"/>